<dbReference type="AlphaFoldDB" id="A0A1I5ENW9"/>
<protein>
    <recommendedName>
        <fullName evidence="1">YqbQ/XkdQ domain-containing protein</fullName>
    </recommendedName>
</protein>
<evidence type="ECO:0000313" key="3">
    <source>
        <dbReference type="Proteomes" id="UP000198806"/>
    </source>
</evidence>
<dbReference type="STRING" id="1527.SAMN04489757_11051"/>
<feature type="domain" description="YqbQ/XkdQ" evidence="1">
    <location>
        <begin position="26"/>
        <end position="315"/>
    </location>
</feature>
<dbReference type="RefSeq" id="WP_242960913.1">
    <property type="nucleotide sequence ID" value="NZ_BAABFM010000061.1"/>
</dbReference>
<dbReference type="InterPro" id="IPR056937">
    <property type="entry name" value="YqbQ/XkdQ"/>
</dbReference>
<sequence length="318" mass="36089">MRGIKVELLVNVNDKMYEISELVTSISYTDKLNDGCSKLEFSYIDDKLTIENGSSVRFKYDNKNIFSGIAFSHRHTKDKEIAVTSYDQLRYCKAKDEIVVLKDTATTLTKRMCNYFGLRAGTLTDTKYVLATGVQDGKTWLDIVYDGISETLMNTGKKFCLRDEFGAISLRNLEDLKLNLILGDDSLCYDFNYEKSIDDEFYNRIKIYVKGDKGKNGQFIVEDSNSSIKKYGLLQYFESLDKEVNISQVKAKAKALLGLYNQEVESLSLECLGDTSVRAGSTFYVLIEGIELFKPLFVKSVTHKFLPNHTMSLEVAIS</sequence>
<dbReference type="EMBL" id="FOWD01000010">
    <property type="protein sequence ID" value="SFO13177.1"/>
    <property type="molecule type" value="Genomic_DNA"/>
</dbReference>
<accession>A0A1I5ENW9</accession>
<gene>
    <name evidence="2" type="ORF">SAMN04489757_11051</name>
</gene>
<evidence type="ECO:0000313" key="2">
    <source>
        <dbReference type="EMBL" id="SFO13177.1"/>
    </source>
</evidence>
<dbReference type="Proteomes" id="UP000198806">
    <property type="component" value="Unassembled WGS sequence"/>
</dbReference>
<evidence type="ECO:0000259" key="1">
    <source>
        <dbReference type="Pfam" id="PF24032"/>
    </source>
</evidence>
<organism evidence="2 3">
    <name type="scientific">Anaerocolumna aminovalerica</name>
    <dbReference type="NCBI Taxonomy" id="1527"/>
    <lineage>
        <taxon>Bacteria</taxon>
        <taxon>Bacillati</taxon>
        <taxon>Bacillota</taxon>
        <taxon>Clostridia</taxon>
        <taxon>Lachnospirales</taxon>
        <taxon>Lachnospiraceae</taxon>
        <taxon>Anaerocolumna</taxon>
    </lineage>
</organism>
<name>A0A1I5ENW9_9FIRM</name>
<reference evidence="2 3" key="1">
    <citation type="submission" date="2016-10" db="EMBL/GenBank/DDBJ databases">
        <authorList>
            <person name="de Groot N.N."/>
        </authorList>
    </citation>
    <scope>NUCLEOTIDE SEQUENCE [LARGE SCALE GENOMIC DNA]</scope>
    <source>
        <strain evidence="2 3">DSM 1283</strain>
    </source>
</reference>
<dbReference type="Pfam" id="PF24032">
    <property type="entry name" value="YQBQ"/>
    <property type="match status" value="1"/>
</dbReference>
<proteinExistence type="predicted"/>
<keyword evidence="3" id="KW-1185">Reference proteome</keyword>